<organism evidence="1">
    <name type="scientific">Spodoptera frugiperda</name>
    <name type="common">Fall armyworm</name>
    <dbReference type="NCBI Taxonomy" id="7108"/>
    <lineage>
        <taxon>Eukaryota</taxon>
        <taxon>Metazoa</taxon>
        <taxon>Ecdysozoa</taxon>
        <taxon>Arthropoda</taxon>
        <taxon>Hexapoda</taxon>
        <taxon>Insecta</taxon>
        <taxon>Pterygota</taxon>
        <taxon>Neoptera</taxon>
        <taxon>Endopterygota</taxon>
        <taxon>Lepidoptera</taxon>
        <taxon>Glossata</taxon>
        <taxon>Ditrysia</taxon>
        <taxon>Noctuoidea</taxon>
        <taxon>Noctuidae</taxon>
        <taxon>Amphipyrinae</taxon>
        <taxon>Spodoptera</taxon>
    </lineage>
</organism>
<sequence length="38" mass="4684">MRLINTNGCTLLVEWSQMRLLNKGFRFPSREKYYWAFL</sequence>
<accession>A0A2H1VAG9</accession>
<dbReference type="AlphaFoldDB" id="A0A2H1VAG9"/>
<protein>
    <submittedName>
        <fullName evidence="1">SFRICE_006358</fullName>
    </submittedName>
</protein>
<dbReference type="EMBL" id="ODYU01001515">
    <property type="protein sequence ID" value="SOQ37839.1"/>
    <property type="molecule type" value="Genomic_DNA"/>
</dbReference>
<gene>
    <name evidence="1" type="ORF">SFRICE_006358</name>
</gene>
<name>A0A2H1VAG9_SPOFR</name>
<proteinExistence type="predicted"/>
<reference evidence="1" key="1">
    <citation type="submission" date="2016-07" db="EMBL/GenBank/DDBJ databases">
        <authorList>
            <person name="Bretaudeau A."/>
        </authorList>
    </citation>
    <scope>NUCLEOTIDE SEQUENCE</scope>
    <source>
        <strain evidence="1">Rice</strain>
        <tissue evidence="1">Whole body</tissue>
    </source>
</reference>
<evidence type="ECO:0000313" key="1">
    <source>
        <dbReference type="EMBL" id="SOQ37839.1"/>
    </source>
</evidence>